<keyword evidence="11 15" id="KW-0234">DNA repair</keyword>
<dbReference type="InterPro" id="IPR003593">
    <property type="entry name" value="AAA+_ATPase"/>
</dbReference>
<evidence type="ECO:0000256" key="13">
    <source>
        <dbReference type="ARBA" id="ARBA00023242"/>
    </source>
</evidence>
<protein>
    <recommendedName>
        <fullName evidence="15">ATP-dependent DNA helicase PIF1</fullName>
        <ecNumber evidence="15">5.6.2.3</ecNumber>
    </recommendedName>
    <alternativeName>
        <fullName evidence="15">DNA 5'-3' helicase PIF1</fullName>
    </alternativeName>
    <alternativeName>
        <fullName evidence="15">DNA repair and recombination helicase PIF1</fullName>
    </alternativeName>
</protein>
<keyword evidence="13 15" id="KW-0539">Nucleus</keyword>
<dbReference type="GO" id="GO:0043139">
    <property type="term" value="F:5'-3' DNA helicase activity"/>
    <property type="evidence" value="ECO:0007669"/>
    <property type="project" value="UniProtKB-UniRule"/>
</dbReference>
<dbReference type="FunFam" id="3.40.50.300:FF:001226">
    <property type="entry name" value="ATP-dependent DNA helicase PIF1"/>
    <property type="match status" value="1"/>
</dbReference>
<evidence type="ECO:0000256" key="16">
    <source>
        <dbReference type="SAM" id="MobiDB-lite"/>
    </source>
</evidence>
<dbReference type="CDD" id="cd18809">
    <property type="entry name" value="SF1_C_RecD"/>
    <property type="match status" value="1"/>
</dbReference>
<keyword evidence="9 15" id="KW-0496">Mitochondrion</keyword>
<dbReference type="GO" id="GO:0005524">
    <property type="term" value="F:ATP binding"/>
    <property type="evidence" value="ECO:0007669"/>
    <property type="project" value="UniProtKB-UniRule"/>
</dbReference>
<evidence type="ECO:0000256" key="1">
    <source>
        <dbReference type="ARBA" id="ARBA00001946"/>
    </source>
</evidence>
<dbReference type="InterPro" id="IPR010285">
    <property type="entry name" value="DNA_helicase_pif1-like_DEAD"/>
</dbReference>
<evidence type="ECO:0000256" key="5">
    <source>
        <dbReference type="ARBA" id="ARBA00022801"/>
    </source>
</evidence>
<feature type="binding site" evidence="15">
    <location>
        <begin position="380"/>
        <end position="387"/>
    </location>
    <ligand>
        <name>ATP</name>
        <dbReference type="ChEBI" id="CHEBI:30616"/>
    </ligand>
</feature>
<comment type="subcellular location">
    <subcellularLocation>
        <location evidence="2">Nucleus</location>
        <location evidence="2">Nucleolus</location>
    </subcellularLocation>
    <subcellularLocation>
        <location evidence="15">Nucleus</location>
    </subcellularLocation>
    <subcellularLocation>
        <location evidence="15">Mitochondrion</location>
    </subcellularLocation>
</comment>
<keyword evidence="6 15" id="KW-0347">Helicase</keyword>
<dbReference type="Gene3D" id="3.40.50.300">
    <property type="entry name" value="P-loop containing nucleotide triphosphate hydrolases"/>
    <property type="match status" value="1"/>
</dbReference>
<sequence>MLVALFRLGASLRFTLVKTSPPSRLPYRPTLRQPQLARIGCLASRTLSTAESMFKAAVKNHSAAAPAQTPTPATQQKQQSMAGAFKSSQGTQRPNGTRPLSTLSGNVPKHNSEKRNSGQAHGIKRTSSGLAKALDSQEDAFGYPSLSISDFENDVPSFHNNKTGQSIPLSAVLFDENDFDSDIDLDVEDPATKTTVQYPSLPHTSTVDSAYHSATAQTTPVTKQEPKSSQQIPWSSSPPEHFRAPPKPQQVPAPTKRRTLPWLQNASQVKTEAIEEEQEVARPKKRRSTEATLTATPAPKASKPDYLWNTTQSAIKQQQKTLREAHKKAVAAKVNGGTDEDVKAAAKRKKTTLHRIFLSEEQQNVLNMVVENKKSVFFTGSAGTGKSVLLREIIVGLRRKYVRESDRVAVTASTGLAACNIGGVTLHSFSGIGLGKEPVEDLVKKIRRNAKAKQRWMRTKVLVIDEVSMVDGDLFDKLEQIARTIRNNGRPFGGIQLIITGDFFQLPPVPDYGKVARFAFDAGTWTTSIEHTIGLTHVFRQKDPVFAGMLNEMREGRLTTASIAKFRQLDRPLPASEDNIEATELFPTRQEVERANQARMNQLQGQIYEFESRDGGTVTDKEKRDKLLQSCMVPANIYLKKGAQVMLVKNMDDTLVNGSLGKVTGFMTEQMFAFYRENEDAFLEGADNTTELDALKKLKEKTLGVNTAQLYPVVRFAISDGTTRDLLCKREPWKIELPNGEVQASRDQIPLILAWALSIHKAQGQTLERVRVDLGRVFEKGQAYVALSRATNMAGLQVMRFDASKVMAHEKVRAFYSSLSTAEHVESKAKKGSIEKHLKITKRQA</sequence>
<evidence type="ECO:0000256" key="15">
    <source>
        <dbReference type="HAMAP-Rule" id="MF_03176"/>
    </source>
</evidence>
<feature type="region of interest" description="Disordered" evidence="16">
    <location>
        <begin position="61"/>
        <end position="131"/>
    </location>
</feature>
<keyword evidence="8 15" id="KW-0238">DNA-binding</keyword>
<dbReference type="InterPro" id="IPR027417">
    <property type="entry name" value="P-loop_NTPase"/>
</dbReference>
<evidence type="ECO:0000256" key="14">
    <source>
        <dbReference type="ARBA" id="ARBA00048954"/>
    </source>
</evidence>
<dbReference type="AlphaFoldDB" id="C6S444"/>
<keyword evidence="3 15" id="KW-0547">Nucleotide-binding</keyword>
<dbReference type="InterPro" id="IPR051055">
    <property type="entry name" value="PIF1_helicase"/>
</dbReference>
<comment type="function">
    <text evidence="15">DNA-dependent ATPase and 5'-3' DNA helicase required for the maintenance of both mitochondrial and nuclear genome stability.</text>
</comment>
<dbReference type="PANTHER" id="PTHR47642">
    <property type="entry name" value="ATP-DEPENDENT DNA HELICASE"/>
    <property type="match status" value="1"/>
</dbReference>
<accession>C6S444</accession>
<evidence type="ECO:0000256" key="9">
    <source>
        <dbReference type="ARBA" id="ARBA00023128"/>
    </source>
</evidence>
<evidence type="ECO:0000256" key="4">
    <source>
        <dbReference type="ARBA" id="ARBA00022763"/>
    </source>
</evidence>
<dbReference type="GO" id="GO:0005739">
    <property type="term" value="C:mitochondrion"/>
    <property type="evidence" value="ECO:0007669"/>
    <property type="project" value="UniProtKB-SubCell"/>
</dbReference>
<name>C6S444_9PLEO</name>
<dbReference type="GO" id="GO:0006310">
    <property type="term" value="P:DNA recombination"/>
    <property type="evidence" value="ECO:0007669"/>
    <property type="project" value="UniProtKB-UniRule"/>
</dbReference>
<proteinExistence type="inferred from homology"/>
<feature type="compositionally biased region" description="Low complexity" evidence="16">
    <location>
        <begin position="63"/>
        <end position="79"/>
    </location>
</feature>
<feature type="region of interest" description="Disordered" evidence="16">
    <location>
        <begin position="214"/>
        <end position="305"/>
    </location>
</feature>
<keyword evidence="4 15" id="KW-0227">DNA damage</keyword>
<feature type="DNA-binding region" evidence="15">
    <location>
        <begin position="782"/>
        <end position="801"/>
    </location>
</feature>
<dbReference type="CDD" id="cd18037">
    <property type="entry name" value="DEXSc_Pif1_like"/>
    <property type="match status" value="1"/>
</dbReference>
<dbReference type="GO" id="GO:0000723">
    <property type="term" value="P:telomere maintenance"/>
    <property type="evidence" value="ECO:0007669"/>
    <property type="project" value="InterPro"/>
</dbReference>
<evidence type="ECO:0000256" key="3">
    <source>
        <dbReference type="ARBA" id="ARBA00022741"/>
    </source>
</evidence>
<dbReference type="Pfam" id="PF05970">
    <property type="entry name" value="PIF1"/>
    <property type="match status" value="1"/>
</dbReference>
<dbReference type="InterPro" id="IPR048293">
    <property type="entry name" value="PIF1_RRM3_pfh1"/>
</dbReference>
<comment type="cofactor">
    <cofactor evidence="1 15">
        <name>Mg(2+)</name>
        <dbReference type="ChEBI" id="CHEBI:18420"/>
    </cofactor>
</comment>
<dbReference type="PANTHER" id="PTHR47642:SF5">
    <property type="entry name" value="ATP-DEPENDENT DNA HELICASE"/>
    <property type="match status" value="1"/>
</dbReference>
<dbReference type="SMART" id="SM00382">
    <property type="entry name" value="AAA"/>
    <property type="match status" value="1"/>
</dbReference>
<organism evidence="18">
    <name type="scientific">Paraphaeosphaeria minitans</name>
    <dbReference type="NCBI Taxonomy" id="565426"/>
    <lineage>
        <taxon>Eukaryota</taxon>
        <taxon>Fungi</taxon>
        <taxon>Dikarya</taxon>
        <taxon>Ascomycota</taxon>
        <taxon>Pezizomycotina</taxon>
        <taxon>Dothideomycetes</taxon>
        <taxon>Pleosporomycetidae</taxon>
        <taxon>Pleosporales</taxon>
        <taxon>Massarineae</taxon>
        <taxon>Didymosphaeriaceae</taxon>
        <taxon>Paraphaeosphaeria</taxon>
    </lineage>
</organism>
<keyword evidence="12 15" id="KW-0413">Isomerase</keyword>
<dbReference type="EC" id="5.6.2.3" evidence="15"/>
<evidence type="ECO:0000256" key="7">
    <source>
        <dbReference type="ARBA" id="ARBA00022840"/>
    </source>
</evidence>
<dbReference type="GO" id="GO:0005730">
    <property type="term" value="C:nucleolus"/>
    <property type="evidence" value="ECO:0007669"/>
    <property type="project" value="UniProtKB-SubCell"/>
</dbReference>
<evidence type="ECO:0000256" key="2">
    <source>
        <dbReference type="ARBA" id="ARBA00004604"/>
    </source>
</evidence>
<dbReference type="SUPFAM" id="SSF52540">
    <property type="entry name" value="P-loop containing nucleoside triphosphate hydrolases"/>
    <property type="match status" value="2"/>
</dbReference>
<dbReference type="EMBL" id="AM778550">
    <property type="protein sequence ID" value="CAO85914.1"/>
    <property type="molecule type" value="Genomic_DNA"/>
</dbReference>
<evidence type="ECO:0000259" key="17">
    <source>
        <dbReference type="SMART" id="SM00382"/>
    </source>
</evidence>
<keyword evidence="10 15" id="KW-0233">DNA recombination</keyword>
<reference evidence="18" key="2">
    <citation type="journal article" date="2008" name="Microbiology (Mosc.)">
        <title>Disruption of the Coniothyrium minitans PIF1 DNA helicase gene impairs growth a nd capacity for sclerotial mycoparasitism.</title>
        <authorList>
            <person name="Rogers C.W."/>
            <person name="Challen M.P."/>
            <person name="Muthumeenakshi S."/>
            <person name="Sreenivasaprasad S."/>
            <person name="Whipps J.M."/>
        </authorList>
    </citation>
    <scope>NUCLEOTIDE SEQUENCE</scope>
    <source>
        <strain evidence="18">Conio</strain>
    </source>
</reference>
<feature type="compositionally biased region" description="Low complexity" evidence="16">
    <location>
        <begin position="227"/>
        <end position="239"/>
    </location>
</feature>
<evidence type="ECO:0000256" key="6">
    <source>
        <dbReference type="ARBA" id="ARBA00022806"/>
    </source>
</evidence>
<evidence type="ECO:0000256" key="8">
    <source>
        <dbReference type="ARBA" id="ARBA00023125"/>
    </source>
</evidence>
<evidence type="ECO:0000256" key="12">
    <source>
        <dbReference type="ARBA" id="ARBA00023235"/>
    </source>
</evidence>
<dbReference type="InterPro" id="IPR049163">
    <property type="entry name" value="Pif1-like_2B_dom"/>
</dbReference>
<feature type="domain" description="AAA+ ATPase" evidence="17">
    <location>
        <begin position="372"/>
        <end position="535"/>
    </location>
</feature>
<dbReference type="GO" id="GO:0003697">
    <property type="term" value="F:single-stranded DNA binding"/>
    <property type="evidence" value="ECO:0007669"/>
    <property type="project" value="UniProtKB-ARBA"/>
</dbReference>
<dbReference type="GO" id="GO:0006281">
    <property type="term" value="P:DNA repair"/>
    <property type="evidence" value="ECO:0007669"/>
    <property type="project" value="UniProtKB-UniRule"/>
</dbReference>
<feature type="compositionally biased region" description="Polar residues" evidence="16">
    <location>
        <begin position="86"/>
        <end position="105"/>
    </location>
</feature>
<evidence type="ECO:0000256" key="11">
    <source>
        <dbReference type="ARBA" id="ARBA00023204"/>
    </source>
</evidence>
<dbReference type="Pfam" id="PF21530">
    <property type="entry name" value="Pif1_2B_dom"/>
    <property type="match status" value="1"/>
</dbReference>
<comment type="catalytic activity">
    <reaction evidence="14 15">
        <text>ATP + H2O = ADP + phosphate + H(+)</text>
        <dbReference type="Rhea" id="RHEA:13065"/>
        <dbReference type="ChEBI" id="CHEBI:15377"/>
        <dbReference type="ChEBI" id="CHEBI:15378"/>
        <dbReference type="ChEBI" id="CHEBI:30616"/>
        <dbReference type="ChEBI" id="CHEBI:43474"/>
        <dbReference type="ChEBI" id="CHEBI:456216"/>
        <dbReference type="EC" id="5.6.2.3"/>
    </reaction>
</comment>
<dbReference type="HAMAP" id="MF_03176">
    <property type="entry name" value="PIF1"/>
    <property type="match status" value="1"/>
</dbReference>
<gene>
    <name evidence="18" type="primary">pif1</name>
    <name evidence="15" type="synonym">PIF1</name>
</gene>
<comment type="subunit">
    <text evidence="15">Monomer.</text>
</comment>
<comment type="similarity">
    <text evidence="15">Belongs to the helicase family. PIF1 subfamily.</text>
</comment>
<reference evidence="18" key="1">
    <citation type="submission" date="2007-08" db="EMBL/GenBank/DDBJ databases">
        <authorList>
            <person name="Challen M."/>
        </authorList>
    </citation>
    <scope>NUCLEOTIDE SEQUENCE</scope>
    <source>
        <strain evidence="18">Conio</strain>
    </source>
</reference>
<evidence type="ECO:0000256" key="10">
    <source>
        <dbReference type="ARBA" id="ARBA00023172"/>
    </source>
</evidence>
<keyword evidence="5 15" id="KW-0378">Hydrolase</keyword>
<keyword evidence="7 15" id="KW-0067">ATP-binding</keyword>
<evidence type="ECO:0000313" key="18">
    <source>
        <dbReference type="EMBL" id="CAO85914.1"/>
    </source>
</evidence>
<dbReference type="GO" id="GO:0016887">
    <property type="term" value="F:ATP hydrolysis activity"/>
    <property type="evidence" value="ECO:0007669"/>
    <property type="project" value="RHEA"/>
</dbReference>